<dbReference type="Gene3D" id="3.30.160.60">
    <property type="entry name" value="Classic Zinc Finger"/>
    <property type="match status" value="2"/>
</dbReference>
<keyword evidence="4 7" id="KW-0863">Zinc-finger</keyword>
<keyword evidence="6" id="KW-0539">Nucleus</keyword>
<keyword evidence="10" id="KW-1185">Reference proteome</keyword>
<organism evidence="9 10">
    <name type="scientific">Hesseltinella vesiculosa</name>
    <dbReference type="NCBI Taxonomy" id="101127"/>
    <lineage>
        <taxon>Eukaryota</taxon>
        <taxon>Fungi</taxon>
        <taxon>Fungi incertae sedis</taxon>
        <taxon>Mucoromycota</taxon>
        <taxon>Mucoromycotina</taxon>
        <taxon>Mucoromycetes</taxon>
        <taxon>Mucorales</taxon>
        <taxon>Cunninghamellaceae</taxon>
        <taxon>Hesseltinella</taxon>
    </lineage>
</organism>
<dbReference type="InterPro" id="IPR036236">
    <property type="entry name" value="Znf_C2H2_sf"/>
</dbReference>
<dbReference type="FunFam" id="3.30.160.60:FF:000744">
    <property type="entry name" value="zinc finger E-box-binding homeobox 1"/>
    <property type="match status" value="1"/>
</dbReference>
<dbReference type="FunFam" id="3.30.160.60:FF:001102">
    <property type="entry name" value="Transcription factor IIIA"/>
    <property type="match status" value="1"/>
</dbReference>
<evidence type="ECO:0000256" key="2">
    <source>
        <dbReference type="ARBA" id="ARBA00022723"/>
    </source>
</evidence>
<evidence type="ECO:0000256" key="4">
    <source>
        <dbReference type="ARBA" id="ARBA00022771"/>
    </source>
</evidence>
<proteinExistence type="predicted"/>
<evidence type="ECO:0000313" key="9">
    <source>
        <dbReference type="EMBL" id="ORX59624.1"/>
    </source>
</evidence>
<dbReference type="OrthoDB" id="6077919at2759"/>
<dbReference type="GO" id="GO:0000981">
    <property type="term" value="F:DNA-binding transcription factor activity, RNA polymerase II-specific"/>
    <property type="evidence" value="ECO:0007669"/>
    <property type="project" value="TreeGrafter"/>
</dbReference>
<dbReference type="PROSITE" id="PS50157">
    <property type="entry name" value="ZINC_FINGER_C2H2_2"/>
    <property type="match status" value="2"/>
</dbReference>
<keyword evidence="3" id="KW-0677">Repeat</keyword>
<dbReference type="EMBL" id="MCGT01000005">
    <property type="protein sequence ID" value="ORX59624.1"/>
    <property type="molecule type" value="Genomic_DNA"/>
</dbReference>
<evidence type="ECO:0000256" key="7">
    <source>
        <dbReference type="PROSITE-ProRule" id="PRU00042"/>
    </source>
</evidence>
<dbReference type="SMART" id="SM00355">
    <property type="entry name" value="ZnF_C2H2"/>
    <property type="match status" value="2"/>
</dbReference>
<dbReference type="GO" id="GO:0000978">
    <property type="term" value="F:RNA polymerase II cis-regulatory region sequence-specific DNA binding"/>
    <property type="evidence" value="ECO:0007669"/>
    <property type="project" value="TreeGrafter"/>
</dbReference>
<feature type="domain" description="C2H2-type" evidence="8">
    <location>
        <begin position="54"/>
        <end position="83"/>
    </location>
</feature>
<dbReference type="SUPFAM" id="SSF57667">
    <property type="entry name" value="beta-beta-alpha zinc fingers"/>
    <property type="match status" value="1"/>
</dbReference>
<feature type="non-terminal residue" evidence="9">
    <location>
        <position position="1"/>
    </location>
</feature>
<keyword evidence="5" id="KW-0862">Zinc</keyword>
<evidence type="ECO:0000256" key="5">
    <source>
        <dbReference type="ARBA" id="ARBA00022833"/>
    </source>
</evidence>
<dbReference type="GO" id="GO:0008270">
    <property type="term" value="F:zinc ion binding"/>
    <property type="evidence" value="ECO:0007669"/>
    <property type="project" value="UniProtKB-KW"/>
</dbReference>
<keyword evidence="2" id="KW-0479">Metal-binding</keyword>
<dbReference type="AlphaFoldDB" id="A0A1X2GRE7"/>
<protein>
    <recommendedName>
        <fullName evidence="8">C2H2-type domain-containing protein</fullName>
    </recommendedName>
</protein>
<dbReference type="PROSITE" id="PS00028">
    <property type="entry name" value="ZINC_FINGER_C2H2_1"/>
    <property type="match status" value="2"/>
</dbReference>
<reference evidence="9 10" key="1">
    <citation type="submission" date="2016-07" db="EMBL/GenBank/DDBJ databases">
        <title>Pervasive Adenine N6-methylation of Active Genes in Fungi.</title>
        <authorList>
            <consortium name="DOE Joint Genome Institute"/>
            <person name="Mondo S.J."/>
            <person name="Dannebaum R.O."/>
            <person name="Kuo R.C."/>
            <person name="Labutti K."/>
            <person name="Haridas S."/>
            <person name="Kuo A."/>
            <person name="Salamov A."/>
            <person name="Ahrendt S.R."/>
            <person name="Lipzen A."/>
            <person name="Sullivan W."/>
            <person name="Andreopoulos W.B."/>
            <person name="Clum A."/>
            <person name="Lindquist E."/>
            <person name="Daum C."/>
            <person name="Ramamoorthy G.K."/>
            <person name="Gryganskyi A."/>
            <person name="Culley D."/>
            <person name="Magnuson J.K."/>
            <person name="James T.Y."/>
            <person name="O'Malley M.A."/>
            <person name="Stajich J.E."/>
            <person name="Spatafora J.W."/>
            <person name="Visel A."/>
            <person name="Grigoriev I.V."/>
        </authorList>
    </citation>
    <scope>NUCLEOTIDE SEQUENCE [LARGE SCALE GENOMIC DNA]</scope>
    <source>
        <strain evidence="9 10">NRRL 3301</strain>
    </source>
</reference>
<dbReference type="STRING" id="101127.A0A1X2GRE7"/>
<feature type="domain" description="C2H2-type" evidence="8">
    <location>
        <begin position="26"/>
        <end position="53"/>
    </location>
</feature>
<evidence type="ECO:0000256" key="3">
    <source>
        <dbReference type="ARBA" id="ARBA00022737"/>
    </source>
</evidence>
<dbReference type="PANTHER" id="PTHR14003">
    <property type="entry name" value="TRANSCRIPTIONAL REPRESSOR PROTEIN YY"/>
    <property type="match status" value="1"/>
</dbReference>
<evidence type="ECO:0000256" key="6">
    <source>
        <dbReference type="ARBA" id="ARBA00023242"/>
    </source>
</evidence>
<evidence type="ECO:0000313" key="10">
    <source>
        <dbReference type="Proteomes" id="UP000242146"/>
    </source>
</evidence>
<evidence type="ECO:0000256" key="1">
    <source>
        <dbReference type="ARBA" id="ARBA00004123"/>
    </source>
</evidence>
<dbReference type="GO" id="GO:0000785">
    <property type="term" value="C:chromatin"/>
    <property type="evidence" value="ECO:0007669"/>
    <property type="project" value="TreeGrafter"/>
</dbReference>
<dbReference type="GO" id="GO:0031519">
    <property type="term" value="C:PcG protein complex"/>
    <property type="evidence" value="ECO:0007669"/>
    <property type="project" value="TreeGrafter"/>
</dbReference>
<dbReference type="Proteomes" id="UP000242146">
    <property type="component" value="Unassembled WGS sequence"/>
</dbReference>
<comment type="caution">
    <text evidence="9">The sequence shown here is derived from an EMBL/GenBank/DDBJ whole genome shotgun (WGS) entry which is preliminary data.</text>
</comment>
<gene>
    <name evidence="9" type="ORF">DM01DRAFT_1282225</name>
</gene>
<name>A0A1X2GRE7_9FUNG</name>
<dbReference type="PANTHER" id="PTHR14003:SF19">
    <property type="entry name" value="YY2 TRANSCRIPTION FACTOR"/>
    <property type="match status" value="1"/>
</dbReference>
<evidence type="ECO:0000259" key="8">
    <source>
        <dbReference type="PROSITE" id="PS50157"/>
    </source>
</evidence>
<dbReference type="Pfam" id="PF00096">
    <property type="entry name" value="zf-C2H2"/>
    <property type="match status" value="2"/>
</dbReference>
<comment type="subcellular location">
    <subcellularLocation>
        <location evidence="1">Nucleus</location>
    </subcellularLocation>
</comment>
<sequence length="88" mass="9772">PPSPSNMISSFPTKIPVSNGSTPKKYECHLCTKKFTRPSSLNTHIYSHTGEKPFKCPVEGCGRHFSVVSNLRRHAKIHSNPLHNSKSS</sequence>
<accession>A0A1X2GRE7</accession>
<dbReference type="InterPro" id="IPR013087">
    <property type="entry name" value="Znf_C2H2_type"/>
</dbReference>
<dbReference type="GO" id="GO:0005667">
    <property type="term" value="C:transcription regulator complex"/>
    <property type="evidence" value="ECO:0007669"/>
    <property type="project" value="TreeGrafter"/>
</dbReference>